<feature type="compositionally biased region" description="Basic and acidic residues" evidence="2">
    <location>
        <begin position="131"/>
        <end position="148"/>
    </location>
</feature>
<sequence length="1045" mass="113518">MPLPEPSRDGVNRRDLFALGGTLALAGGALWLLDPDGTVLAESGDADTSGTVTVTEGTNISATASPDGSWLVLDLYTVLWLVPAAGGKARRLTSDLQDATRPHFAPDSRTLTFQSYREGTYHVYTLELPDGEPRRVTEGPHDHREPRFSPDGSTIAMASDRDGGYGVWLYHRDSEELTPLTGGDVEAGHPSWAADGGRVVHTAGAGRSVRATDLDGASTELVAAVEGTTVSSPALSPAGKLAHVRSAETVDLVVEGTAVTDGEDVFLGAVSWTGEDTLLYTADGAVRHRDVSAGTADDTGFRASVGYRAATGHPARRDVDDTTERPVRGIAGPVLSPDGQRVAFRALGAVWVLDIGGEARRITEEGYFHSDPDWHPDGTALVYSSDRSGHPALWRHDLESDTRTRLTRLSGAQLAPRWSPDGDRVAYQDQDGATWVHDIGADSTRRVLPELFQPGRPTWSPDGRTLALAAVRPRSQRFREGTSQILTLDLGSGTTRYTEPAPYRSLSTRGDDGPVWSPDGRMLAFVMESVLWVVPVDGSGAFTGTARRITSEVTDSPTWSGDSRTLLYLSGGRLRRVSATGGEPETVSVPLTWKRPAPEGRTVIRAGALWDGVAEGLRRDVDIVVDGTRVTEVRDRSDEPDTEGEATVVDATGLTVIPGLIDAHNHWHLRGRQWGSRQGRLWLAYGVTATRSPGDPAYQMLETREALESGAVTGPRYFATGEAVDGSRVYYDFMRPTRDREQLELELQRAFDLEYDLVKTYVRLPVDLQRAAVARAHAQDLPLSSHYLYPAVSLGMDGMEHTGATNRLGYSHTVSELGRAYEDATELFSRSGMSITPTLFTSAVLYGEDRSLVDDERTRTLFPSWEYEDLRAKADRMSRDSPEVRLYRASLENKVAMLRAIHDGGGTIISGTDAPLDNTAISLHQNMRAMVAHGFTPREALTVTTTAPARWLGLGGDLGTVEPGRLADLAIVDGDPLEDINAAANVRMTVSNGTVHTVEELLEPFADTARATEDEERTTRQREQLAADGEHWWHGESERSSPHRC</sequence>
<organism evidence="4 5">
    <name type="scientific">Haloactinospora alba</name>
    <dbReference type="NCBI Taxonomy" id="405555"/>
    <lineage>
        <taxon>Bacteria</taxon>
        <taxon>Bacillati</taxon>
        <taxon>Actinomycetota</taxon>
        <taxon>Actinomycetes</taxon>
        <taxon>Streptosporangiales</taxon>
        <taxon>Nocardiopsidaceae</taxon>
        <taxon>Haloactinospora</taxon>
    </lineage>
</organism>
<dbReference type="Gene3D" id="3.40.50.10910">
    <property type="entry name" value="Amidohydrolase"/>
    <property type="match status" value="1"/>
</dbReference>
<dbReference type="PANTHER" id="PTHR36842">
    <property type="entry name" value="PROTEIN TOLB HOMOLOG"/>
    <property type="match status" value="1"/>
</dbReference>
<dbReference type="OrthoDB" id="9808778at2"/>
<protein>
    <submittedName>
        <fullName evidence="4">WD40 repeat protein</fullName>
    </submittedName>
</protein>
<dbReference type="InterPro" id="IPR006680">
    <property type="entry name" value="Amidohydro-rel"/>
</dbReference>
<comment type="similarity">
    <text evidence="1">Belongs to the TolB family.</text>
</comment>
<comment type="caution">
    <text evidence="4">The sequence shown here is derived from an EMBL/GenBank/DDBJ whole genome shotgun (WGS) entry which is preliminary data.</text>
</comment>
<dbReference type="InterPro" id="IPR011659">
    <property type="entry name" value="WD40"/>
</dbReference>
<dbReference type="InterPro" id="IPR032466">
    <property type="entry name" value="Metal_Hydrolase"/>
</dbReference>
<reference evidence="4 5" key="1">
    <citation type="submission" date="2019-06" db="EMBL/GenBank/DDBJ databases">
        <title>Sequencing the genomes of 1000 actinobacteria strains.</title>
        <authorList>
            <person name="Klenk H.-P."/>
        </authorList>
    </citation>
    <scope>NUCLEOTIDE SEQUENCE [LARGE SCALE GENOMIC DNA]</scope>
    <source>
        <strain evidence="4 5">DSM 45015</strain>
    </source>
</reference>
<dbReference type="PROSITE" id="PS51318">
    <property type="entry name" value="TAT"/>
    <property type="match status" value="1"/>
</dbReference>
<dbReference type="RefSeq" id="WP_141924251.1">
    <property type="nucleotide sequence ID" value="NZ_VFQC01000001.1"/>
</dbReference>
<dbReference type="SUPFAM" id="SSF69304">
    <property type="entry name" value="Tricorn protease N-terminal domain"/>
    <property type="match status" value="1"/>
</dbReference>
<dbReference type="Proteomes" id="UP000317422">
    <property type="component" value="Unassembled WGS sequence"/>
</dbReference>
<dbReference type="PANTHER" id="PTHR36842:SF1">
    <property type="entry name" value="PROTEIN TOLB"/>
    <property type="match status" value="1"/>
</dbReference>
<feature type="domain" description="Amidohydrolase-related" evidence="3">
    <location>
        <begin position="655"/>
        <end position="994"/>
    </location>
</feature>
<name>A0A543NLW3_9ACTN</name>
<feature type="region of interest" description="Disordered" evidence="2">
    <location>
        <begin position="1007"/>
        <end position="1045"/>
    </location>
</feature>
<evidence type="ECO:0000313" key="4">
    <source>
        <dbReference type="EMBL" id="TQN32802.1"/>
    </source>
</evidence>
<feature type="compositionally biased region" description="Basic and acidic residues" evidence="2">
    <location>
        <begin position="1017"/>
        <end position="1045"/>
    </location>
</feature>
<dbReference type="EMBL" id="VFQC01000001">
    <property type="protein sequence ID" value="TQN32802.1"/>
    <property type="molecule type" value="Genomic_DNA"/>
</dbReference>
<gene>
    <name evidence="4" type="ORF">FHX37_2785</name>
</gene>
<dbReference type="Gene3D" id="1.20.58.520">
    <property type="entry name" value="Amidohydrolase"/>
    <property type="match status" value="1"/>
</dbReference>
<dbReference type="SUPFAM" id="SSF51338">
    <property type="entry name" value="Composite domain of metallo-dependent hydrolases"/>
    <property type="match status" value="1"/>
</dbReference>
<proteinExistence type="inferred from homology"/>
<dbReference type="SUPFAM" id="SSF51556">
    <property type="entry name" value="Metallo-dependent hydrolases"/>
    <property type="match status" value="1"/>
</dbReference>
<dbReference type="Gene3D" id="2.120.10.30">
    <property type="entry name" value="TolB, C-terminal domain"/>
    <property type="match status" value="3"/>
</dbReference>
<dbReference type="SUPFAM" id="SSF82171">
    <property type="entry name" value="DPP6 N-terminal domain-like"/>
    <property type="match status" value="1"/>
</dbReference>
<accession>A0A543NLW3</accession>
<dbReference type="Gene3D" id="3.30.110.90">
    <property type="entry name" value="Amidohydrolase"/>
    <property type="match status" value="1"/>
</dbReference>
<dbReference type="Pfam" id="PF01979">
    <property type="entry name" value="Amidohydro_1"/>
    <property type="match status" value="1"/>
</dbReference>
<evidence type="ECO:0000259" key="3">
    <source>
        <dbReference type="Pfam" id="PF01979"/>
    </source>
</evidence>
<keyword evidence="5" id="KW-1185">Reference proteome</keyword>
<evidence type="ECO:0000256" key="2">
    <source>
        <dbReference type="SAM" id="MobiDB-lite"/>
    </source>
</evidence>
<dbReference type="AlphaFoldDB" id="A0A543NLW3"/>
<evidence type="ECO:0000313" key="5">
    <source>
        <dbReference type="Proteomes" id="UP000317422"/>
    </source>
</evidence>
<evidence type="ECO:0000256" key="1">
    <source>
        <dbReference type="ARBA" id="ARBA00009820"/>
    </source>
</evidence>
<dbReference type="Pfam" id="PF07676">
    <property type="entry name" value="PD40"/>
    <property type="match status" value="6"/>
</dbReference>
<dbReference type="InterPro" id="IPR006311">
    <property type="entry name" value="TAT_signal"/>
</dbReference>
<dbReference type="InterPro" id="IPR011059">
    <property type="entry name" value="Metal-dep_hydrolase_composite"/>
</dbReference>
<dbReference type="GO" id="GO:0016810">
    <property type="term" value="F:hydrolase activity, acting on carbon-nitrogen (but not peptide) bonds"/>
    <property type="evidence" value="ECO:0007669"/>
    <property type="project" value="InterPro"/>
</dbReference>
<feature type="region of interest" description="Disordered" evidence="2">
    <location>
        <begin position="131"/>
        <end position="153"/>
    </location>
</feature>
<dbReference type="Gene3D" id="2.30.40.10">
    <property type="entry name" value="Urease, subunit C, domain 1"/>
    <property type="match status" value="1"/>
</dbReference>
<dbReference type="InterPro" id="IPR011042">
    <property type="entry name" value="6-blade_b-propeller_TolB-like"/>
</dbReference>